<protein>
    <submittedName>
        <fullName evidence="9">Cytochrome c family protein</fullName>
    </submittedName>
</protein>
<dbReference type="AlphaFoldDB" id="A0A2T4JUE5"/>
<dbReference type="Pfam" id="PF00034">
    <property type="entry name" value="Cytochrom_C"/>
    <property type="match status" value="1"/>
</dbReference>
<feature type="chain" id="PRO_5015774984" evidence="7">
    <location>
        <begin position="22"/>
        <end position="145"/>
    </location>
</feature>
<dbReference type="PROSITE" id="PS51007">
    <property type="entry name" value="CYTC"/>
    <property type="match status" value="1"/>
</dbReference>
<dbReference type="PRINTS" id="PR00604">
    <property type="entry name" value="CYTCHRMECIAB"/>
</dbReference>
<dbReference type="GO" id="GO:0020037">
    <property type="term" value="F:heme binding"/>
    <property type="evidence" value="ECO:0007669"/>
    <property type="project" value="InterPro"/>
</dbReference>
<dbReference type="GO" id="GO:0009055">
    <property type="term" value="F:electron transfer activity"/>
    <property type="evidence" value="ECO:0007669"/>
    <property type="project" value="InterPro"/>
</dbReference>
<keyword evidence="3 6" id="KW-0479">Metal-binding</keyword>
<dbReference type="InterPro" id="IPR009056">
    <property type="entry name" value="Cyt_c-like_dom"/>
</dbReference>
<dbReference type="InterPro" id="IPR036909">
    <property type="entry name" value="Cyt_c-like_dom_sf"/>
</dbReference>
<dbReference type="InterPro" id="IPR002327">
    <property type="entry name" value="Cyt_c_1A/1B"/>
</dbReference>
<dbReference type="RefSeq" id="WP_107664170.1">
    <property type="nucleotide sequence ID" value="NZ_PZKG01000049.1"/>
</dbReference>
<dbReference type="SUPFAM" id="SSF46626">
    <property type="entry name" value="Cytochrome c"/>
    <property type="match status" value="1"/>
</dbReference>
<feature type="domain" description="Cytochrome c" evidence="8">
    <location>
        <begin position="23"/>
        <end position="126"/>
    </location>
</feature>
<dbReference type="PANTHER" id="PTHR11961">
    <property type="entry name" value="CYTOCHROME C"/>
    <property type="match status" value="1"/>
</dbReference>
<dbReference type="Gene3D" id="1.10.760.10">
    <property type="entry name" value="Cytochrome c-like domain"/>
    <property type="match status" value="1"/>
</dbReference>
<evidence type="ECO:0000313" key="9">
    <source>
        <dbReference type="EMBL" id="PTE21496.1"/>
    </source>
</evidence>
<dbReference type="GO" id="GO:0046872">
    <property type="term" value="F:metal ion binding"/>
    <property type="evidence" value="ECO:0007669"/>
    <property type="project" value="UniProtKB-KW"/>
</dbReference>
<sequence length="145" mass="14827">MTSKTLLAALILAAAPLAAQAEGDPAAGEKSFRKCSACHQVGEGAKNKVGPVLNGVVGRAAATAPEFKYSKAMAEQGEAGLVWTAETLAEFIENPKKWMPGTKMAFPGIKKPEDRADLIAYLETLSDGADTAAEAAPAAAAPAEG</sequence>
<keyword evidence="4" id="KW-0249">Electron transport</keyword>
<keyword evidence="1" id="KW-0813">Transport</keyword>
<dbReference type="EMBL" id="PZKG01000049">
    <property type="protein sequence ID" value="PTE21496.1"/>
    <property type="molecule type" value="Genomic_DNA"/>
</dbReference>
<evidence type="ECO:0000256" key="7">
    <source>
        <dbReference type="SAM" id="SignalP"/>
    </source>
</evidence>
<evidence type="ECO:0000256" key="3">
    <source>
        <dbReference type="ARBA" id="ARBA00022723"/>
    </source>
</evidence>
<evidence type="ECO:0000256" key="6">
    <source>
        <dbReference type="PROSITE-ProRule" id="PRU00433"/>
    </source>
</evidence>
<dbReference type="OrthoDB" id="9805828at2"/>
<reference evidence="9 10" key="1">
    <citation type="submission" date="2018-03" db="EMBL/GenBank/DDBJ databases">
        <title>Cereibacter changlensis.</title>
        <authorList>
            <person name="Meyer T.E."/>
            <person name="Miller S."/>
            <person name="Lodha T."/>
            <person name="Gandham S."/>
            <person name="Chintalapati S."/>
            <person name="Chintalapati V.R."/>
        </authorList>
    </citation>
    <scope>NUCLEOTIDE SEQUENCE [LARGE SCALE GENOMIC DNA]</scope>
    <source>
        <strain evidence="9 10">JA139</strain>
    </source>
</reference>
<keyword evidence="2 6" id="KW-0349">Heme</keyword>
<keyword evidence="10" id="KW-1185">Reference proteome</keyword>
<dbReference type="Proteomes" id="UP000241010">
    <property type="component" value="Unassembled WGS sequence"/>
</dbReference>
<gene>
    <name evidence="9" type="ORF">C5F48_12095</name>
</gene>
<keyword evidence="5 6" id="KW-0408">Iron</keyword>
<evidence type="ECO:0000256" key="2">
    <source>
        <dbReference type="ARBA" id="ARBA00022617"/>
    </source>
</evidence>
<evidence type="ECO:0000313" key="10">
    <source>
        <dbReference type="Proteomes" id="UP000241010"/>
    </source>
</evidence>
<organism evidence="9 10">
    <name type="scientific">Cereibacter changlensis JA139</name>
    <dbReference type="NCBI Taxonomy" id="1188249"/>
    <lineage>
        <taxon>Bacteria</taxon>
        <taxon>Pseudomonadati</taxon>
        <taxon>Pseudomonadota</taxon>
        <taxon>Alphaproteobacteria</taxon>
        <taxon>Rhodobacterales</taxon>
        <taxon>Paracoccaceae</taxon>
        <taxon>Cereibacter</taxon>
    </lineage>
</organism>
<keyword evidence="7" id="KW-0732">Signal</keyword>
<evidence type="ECO:0000256" key="5">
    <source>
        <dbReference type="ARBA" id="ARBA00023004"/>
    </source>
</evidence>
<accession>A0A2T4JUE5</accession>
<evidence type="ECO:0000256" key="4">
    <source>
        <dbReference type="ARBA" id="ARBA00022982"/>
    </source>
</evidence>
<proteinExistence type="predicted"/>
<evidence type="ECO:0000259" key="8">
    <source>
        <dbReference type="PROSITE" id="PS51007"/>
    </source>
</evidence>
<name>A0A2T4JUE5_9RHOB</name>
<feature type="signal peptide" evidence="7">
    <location>
        <begin position="1"/>
        <end position="21"/>
    </location>
</feature>
<comment type="caution">
    <text evidence="9">The sequence shown here is derived from an EMBL/GenBank/DDBJ whole genome shotgun (WGS) entry which is preliminary data.</text>
</comment>
<evidence type="ECO:0000256" key="1">
    <source>
        <dbReference type="ARBA" id="ARBA00022448"/>
    </source>
</evidence>